<dbReference type="Pfam" id="PF12640">
    <property type="entry name" value="UPF0489"/>
    <property type="match status" value="1"/>
</dbReference>
<dbReference type="EMBL" id="JACTAM010000002">
    <property type="protein sequence ID" value="KAI2667604.1"/>
    <property type="molecule type" value="Genomic_DNA"/>
</dbReference>
<proteinExistence type="inferred from homology"/>
<dbReference type="PANTHER" id="PTHR13225:SF3">
    <property type="entry name" value="UPF0489 PROTEIN C5ORF22"/>
    <property type="match status" value="1"/>
</dbReference>
<reference evidence="3 4" key="1">
    <citation type="submission" date="2022-01" db="EMBL/GenBank/DDBJ databases">
        <title>A high-quality chromosome-level genome assembly of rohu carp, Labeo rohita.</title>
        <authorList>
            <person name="Arick M.A. II"/>
            <person name="Hsu C.-Y."/>
            <person name="Magbanua Z."/>
            <person name="Pechanova O."/>
            <person name="Grover C."/>
            <person name="Miller E."/>
            <person name="Thrash A."/>
            <person name="Ezzel L."/>
            <person name="Alam S."/>
            <person name="Benzie J."/>
            <person name="Hamilton M."/>
            <person name="Karsi A."/>
            <person name="Lawrence M.L."/>
            <person name="Peterson D.G."/>
        </authorList>
    </citation>
    <scope>NUCLEOTIDE SEQUENCE [LARGE SCALE GENOMIC DNA]</scope>
    <source>
        <strain evidence="4">BAU-BD-2019</strain>
        <tissue evidence="3">Blood</tissue>
    </source>
</reference>
<gene>
    <name evidence="3" type="ORF">H4Q32_004131</name>
</gene>
<feature type="compositionally biased region" description="Polar residues" evidence="2">
    <location>
        <begin position="186"/>
        <end position="213"/>
    </location>
</feature>
<evidence type="ECO:0000313" key="4">
    <source>
        <dbReference type="Proteomes" id="UP000830375"/>
    </source>
</evidence>
<feature type="region of interest" description="Disordered" evidence="2">
    <location>
        <begin position="159"/>
        <end position="218"/>
    </location>
</feature>
<comment type="caution">
    <text evidence="3">The sequence shown here is derived from an EMBL/GenBank/DDBJ whole genome shotgun (WGS) entry which is preliminary data.</text>
</comment>
<evidence type="ECO:0000313" key="3">
    <source>
        <dbReference type="EMBL" id="KAI2667604.1"/>
    </source>
</evidence>
<name>A0ABQ8MXN6_LABRO</name>
<keyword evidence="4" id="KW-1185">Reference proteome</keyword>
<sequence>MKTPPQKRVYPKLPVWIVEDHHEVVKHIYRAIGSKHIPMKGIKMVHLDSHPDLLIPVNMPADTVYDKDTLLSELSIENWIMPMVYAGHVSHVAWLHPYWAQQIKEGEHSMCVGKDSSTTTIRVTSRDDYFLSDALYVPLDQLENPKELHLNVIRVDPVDSSQKRTHENGQSGAKMPKSTIKEDSDVQSNKDNPCTSSSQPLDGSTASGNSSDSVMKADGGSTSCITERLLAFIGQTDPFILDIDLDFFSCKNPFKEMYTQEELLDCVERRTHQLEDLEAAFAELVEDDSQETVERLVANPRMKSLDRLVHSLKNRTQSPDYEMNSVLNILESLFGCLDVHREYESIASESTSQTA</sequence>
<protein>
    <submittedName>
        <fullName evidence="3">Uncharacterized protein</fullName>
    </submittedName>
</protein>
<accession>A0ABQ8MXN6</accession>
<evidence type="ECO:0000256" key="2">
    <source>
        <dbReference type="SAM" id="MobiDB-lite"/>
    </source>
</evidence>
<organism evidence="3 4">
    <name type="scientific">Labeo rohita</name>
    <name type="common">Indian major carp</name>
    <name type="synonym">Cyprinus rohita</name>
    <dbReference type="NCBI Taxonomy" id="84645"/>
    <lineage>
        <taxon>Eukaryota</taxon>
        <taxon>Metazoa</taxon>
        <taxon>Chordata</taxon>
        <taxon>Craniata</taxon>
        <taxon>Vertebrata</taxon>
        <taxon>Euteleostomi</taxon>
        <taxon>Actinopterygii</taxon>
        <taxon>Neopterygii</taxon>
        <taxon>Teleostei</taxon>
        <taxon>Ostariophysi</taxon>
        <taxon>Cypriniformes</taxon>
        <taxon>Cyprinidae</taxon>
        <taxon>Labeoninae</taxon>
        <taxon>Labeonini</taxon>
        <taxon>Labeo</taxon>
    </lineage>
</organism>
<dbReference type="InterPro" id="IPR024131">
    <property type="entry name" value="UPF0489"/>
</dbReference>
<comment type="similarity">
    <text evidence="1">Belongs to the UPF0489 family.</text>
</comment>
<dbReference type="Proteomes" id="UP000830375">
    <property type="component" value="Unassembled WGS sequence"/>
</dbReference>
<dbReference type="PANTHER" id="PTHR13225">
    <property type="entry name" value="MISEXPRESSION SUPPRESSOR OF RAS 6"/>
    <property type="match status" value="1"/>
</dbReference>
<evidence type="ECO:0000256" key="1">
    <source>
        <dbReference type="ARBA" id="ARBA00007099"/>
    </source>
</evidence>